<evidence type="ECO:0000313" key="1">
    <source>
        <dbReference type="EMBL" id="KAK1392438.1"/>
    </source>
</evidence>
<reference evidence="1" key="2">
    <citation type="submission" date="2023-05" db="EMBL/GenBank/DDBJ databases">
        <authorList>
            <person name="Schelkunov M.I."/>
        </authorList>
    </citation>
    <scope>NUCLEOTIDE SEQUENCE</scope>
    <source>
        <strain evidence="1">Hsosn_3</strain>
        <tissue evidence="1">Leaf</tissue>
    </source>
</reference>
<keyword evidence="2" id="KW-1185">Reference proteome</keyword>
<reference evidence="1" key="1">
    <citation type="submission" date="2023-02" db="EMBL/GenBank/DDBJ databases">
        <title>Genome of toxic invasive species Heracleum sosnowskyi carries increased number of genes despite the absence of recent whole-genome duplications.</title>
        <authorList>
            <person name="Schelkunov M."/>
            <person name="Shtratnikova V."/>
            <person name="Makarenko M."/>
            <person name="Klepikova A."/>
            <person name="Omelchenko D."/>
            <person name="Novikova G."/>
            <person name="Obukhova E."/>
            <person name="Bogdanov V."/>
            <person name="Penin A."/>
            <person name="Logacheva M."/>
        </authorList>
    </citation>
    <scope>NUCLEOTIDE SEQUENCE</scope>
    <source>
        <strain evidence="1">Hsosn_3</strain>
        <tissue evidence="1">Leaf</tissue>
    </source>
</reference>
<sequence length="224" mass="25244">MGDNGDKVEEAPAARRLRCSEASEPEEQSETDNLWGSGRATIATALSDLLQQAWLKPVQQLMDPLKKKEVCLSYCLKVEESALLVFPGCEIYVVSFCRVCFDLYAASKVINDHLYQLNLILLVCTMFLFRDALRFNWTLLVSTFPSSRQDGFDELGHMDYRTVDLIVDCLYSVHDTVPEKGKESRGLASLLSFSSCLDDFIGNAIFFSVVYAEEGSKQPDHYHT</sequence>
<accession>A0AAD8IWB8</accession>
<protein>
    <submittedName>
        <fullName evidence="1">Uncharacterized protein</fullName>
    </submittedName>
</protein>
<comment type="caution">
    <text evidence="1">The sequence shown here is derived from an EMBL/GenBank/DDBJ whole genome shotgun (WGS) entry which is preliminary data.</text>
</comment>
<dbReference type="EMBL" id="JAUIZM010000003">
    <property type="protein sequence ID" value="KAK1392438.1"/>
    <property type="molecule type" value="Genomic_DNA"/>
</dbReference>
<dbReference type="AlphaFoldDB" id="A0AAD8IWB8"/>
<name>A0AAD8IWB8_9APIA</name>
<gene>
    <name evidence="1" type="ORF">POM88_011494</name>
</gene>
<organism evidence="1 2">
    <name type="scientific">Heracleum sosnowskyi</name>
    <dbReference type="NCBI Taxonomy" id="360622"/>
    <lineage>
        <taxon>Eukaryota</taxon>
        <taxon>Viridiplantae</taxon>
        <taxon>Streptophyta</taxon>
        <taxon>Embryophyta</taxon>
        <taxon>Tracheophyta</taxon>
        <taxon>Spermatophyta</taxon>
        <taxon>Magnoliopsida</taxon>
        <taxon>eudicotyledons</taxon>
        <taxon>Gunneridae</taxon>
        <taxon>Pentapetalae</taxon>
        <taxon>asterids</taxon>
        <taxon>campanulids</taxon>
        <taxon>Apiales</taxon>
        <taxon>Apiaceae</taxon>
        <taxon>Apioideae</taxon>
        <taxon>apioid superclade</taxon>
        <taxon>Tordylieae</taxon>
        <taxon>Tordyliinae</taxon>
        <taxon>Heracleum</taxon>
    </lineage>
</organism>
<proteinExistence type="predicted"/>
<dbReference type="Proteomes" id="UP001237642">
    <property type="component" value="Unassembled WGS sequence"/>
</dbReference>
<evidence type="ECO:0000313" key="2">
    <source>
        <dbReference type="Proteomes" id="UP001237642"/>
    </source>
</evidence>